<dbReference type="AlphaFoldDB" id="A0A7Y9DK63"/>
<proteinExistence type="predicted"/>
<feature type="transmembrane region" description="Helical" evidence="1">
    <location>
        <begin position="241"/>
        <end position="261"/>
    </location>
</feature>
<sequence>MTAALAAALGAALAYAVASVLQALGVRGGSGAAALTRSPLYLAGLGLDGFAWLLSLVALRRLPTFAVQALLAGSLALTVLLARVVLSSRLRRRDTAAVLLLVAALAVVGGAGTEQPAPVVPAGVRLGLCVAAGLCLAAVAALRRSGSATSAVLAGLGFSVAALGARAVAVPGPWWRLVLEPVAWAVVVAGVAGSLAYARALERGAVGPATALLWSVEVVVPAVAGSAVLGDAVRPGWGVPAVVALAVVVGCSVVLAGSPAVPEG</sequence>
<reference evidence="2 3" key="1">
    <citation type="submission" date="2020-07" db="EMBL/GenBank/DDBJ databases">
        <title>Sequencing the genomes of 1000 actinobacteria strains.</title>
        <authorList>
            <person name="Klenk H.-P."/>
        </authorList>
    </citation>
    <scope>NUCLEOTIDE SEQUENCE [LARGE SCALE GENOMIC DNA]</scope>
    <source>
        <strain evidence="2 3">DSM 7487</strain>
    </source>
</reference>
<dbReference type="RefSeq" id="WP_179750809.1">
    <property type="nucleotide sequence ID" value="NZ_BAAAGN010000005.1"/>
</dbReference>
<evidence type="ECO:0000313" key="2">
    <source>
        <dbReference type="EMBL" id="NYD22083.1"/>
    </source>
</evidence>
<protein>
    <submittedName>
        <fullName evidence="2">Drug/metabolite transporter (DMT)-like permease</fullName>
    </submittedName>
</protein>
<gene>
    <name evidence="2" type="ORF">BJ968_001623</name>
</gene>
<feature type="transmembrane region" description="Helical" evidence="1">
    <location>
        <begin position="65"/>
        <end position="86"/>
    </location>
</feature>
<feature type="transmembrane region" description="Helical" evidence="1">
    <location>
        <begin position="210"/>
        <end position="229"/>
    </location>
</feature>
<evidence type="ECO:0000313" key="3">
    <source>
        <dbReference type="Proteomes" id="UP000521922"/>
    </source>
</evidence>
<name>A0A7Y9DK63_9ACTN</name>
<keyword evidence="1" id="KW-0812">Transmembrane</keyword>
<feature type="transmembrane region" description="Helical" evidence="1">
    <location>
        <begin position="181"/>
        <end position="198"/>
    </location>
</feature>
<evidence type="ECO:0000256" key="1">
    <source>
        <dbReference type="SAM" id="Phobius"/>
    </source>
</evidence>
<feature type="transmembrane region" description="Helical" evidence="1">
    <location>
        <begin position="124"/>
        <end position="142"/>
    </location>
</feature>
<dbReference type="PANTHER" id="PTHR40761">
    <property type="entry name" value="CONSERVED INTEGRAL MEMBRANE ALANINE VALINE AND LEUCINE RICH PROTEIN-RELATED"/>
    <property type="match status" value="1"/>
</dbReference>
<keyword evidence="1" id="KW-0472">Membrane</keyword>
<dbReference type="PANTHER" id="PTHR40761:SF1">
    <property type="entry name" value="CONSERVED INTEGRAL MEMBRANE ALANINE VALINE AND LEUCINE RICH PROTEIN-RELATED"/>
    <property type="match status" value="1"/>
</dbReference>
<organism evidence="2 3">
    <name type="scientific">Kineococcus aurantiacus</name>
    <dbReference type="NCBI Taxonomy" id="37633"/>
    <lineage>
        <taxon>Bacteria</taxon>
        <taxon>Bacillati</taxon>
        <taxon>Actinomycetota</taxon>
        <taxon>Actinomycetes</taxon>
        <taxon>Kineosporiales</taxon>
        <taxon>Kineosporiaceae</taxon>
        <taxon>Kineococcus</taxon>
    </lineage>
</organism>
<feature type="transmembrane region" description="Helical" evidence="1">
    <location>
        <begin position="149"/>
        <end position="169"/>
    </location>
</feature>
<accession>A0A7Y9DK63</accession>
<dbReference type="Proteomes" id="UP000521922">
    <property type="component" value="Unassembled WGS sequence"/>
</dbReference>
<keyword evidence="3" id="KW-1185">Reference proteome</keyword>
<feature type="transmembrane region" description="Helical" evidence="1">
    <location>
        <begin position="95"/>
        <end position="112"/>
    </location>
</feature>
<dbReference type="EMBL" id="JACCBB010000001">
    <property type="protein sequence ID" value="NYD22083.1"/>
    <property type="molecule type" value="Genomic_DNA"/>
</dbReference>
<comment type="caution">
    <text evidence="2">The sequence shown here is derived from an EMBL/GenBank/DDBJ whole genome shotgun (WGS) entry which is preliminary data.</text>
</comment>
<keyword evidence="1" id="KW-1133">Transmembrane helix</keyword>